<accession>A0A5R8PIR0</accession>
<dbReference type="EMBL" id="VBUU01000002">
    <property type="protein sequence ID" value="TLG16460.1"/>
    <property type="molecule type" value="Genomic_DNA"/>
</dbReference>
<dbReference type="Proteomes" id="UP000308349">
    <property type="component" value="Unassembled WGS sequence"/>
</dbReference>
<dbReference type="OrthoDB" id="3821358at2"/>
<dbReference type="AlphaFoldDB" id="A0A5R8PIR0"/>
<feature type="domain" description="DUF6879" evidence="1">
    <location>
        <begin position="9"/>
        <end position="173"/>
    </location>
</feature>
<gene>
    <name evidence="2" type="ORF">FEK35_04180</name>
</gene>
<sequence>MRLLRGADELRPVFATAQWSAFHLETHDDYASESESESLAAFRADETTDPGGEWFSGWTNHVAATVARGVAVRRARIVTEPHTLYTRYLLALSRHNAAAGEEIRYLARQDADPSDSATEDFWLFDERAVAFSLFDGRGYWVGAALTDEPMIVAHAVAVRDRVWSAAIPFEEYANR</sequence>
<evidence type="ECO:0000313" key="3">
    <source>
        <dbReference type="Proteomes" id="UP000308349"/>
    </source>
</evidence>
<evidence type="ECO:0000313" key="2">
    <source>
        <dbReference type="EMBL" id="TLG16460.1"/>
    </source>
</evidence>
<reference evidence="2 3" key="1">
    <citation type="submission" date="2019-05" db="EMBL/GenBank/DDBJ databases">
        <title>Genomes sequences of two Nocardia cyriacigeorgica environmental isolates, type strains Nocardia asteroides ATCC 19247 and Nocardia cyriacigeorgica DSM 44484.</title>
        <authorList>
            <person name="Vautrin F."/>
            <person name="Bergeron E."/>
            <person name="Dubost A."/>
            <person name="Abrouk D."/>
            <person name="Rodriguez Nava V."/>
            <person name="Pujic P."/>
        </authorList>
    </citation>
    <scope>NUCLEOTIDE SEQUENCE [LARGE SCALE GENOMIC DNA]</scope>
    <source>
        <strain evidence="2 3">EML 1456</strain>
    </source>
</reference>
<proteinExistence type="predicted"/>
<comment type="caution">
    <text evidence="2">The sequence shown here is derived from an EMBL/GenBank/DDBJ whole genome shotgun (WGS) entry which is preliminary data.</text>
</comment>
<organism evidence="2 3">
    <name type="scientific">Nocardia cyriacigeorgica</name>
    <dbReference type="NCBI Taxonomy" id="135487"/>
    <lineage>
        <taxon>Bacteria</taxon>
        <taxon>Bacillati</taxon>
        <taxon>Actinomycetota</taxon>
        <taxon>Actinomycetes</taxon>
        <taxon>Mycobacteriales</taxon>
        <taxon>Nocardiaceae</taxon>
        <taxon>Nocardia</taxon>
    </lineage>
</organism>
<dbReference type="RefSeq" id="WP_138455038.1">
    <property type="nucleotide sequence ID" value="NZ_VBUU01000002.1"/>
</dbReference>
<dbReference type="InterPro" id="IPR049244">
    <property type="entry name" value="DUF6879"/>
</dbReference>
<name>A0A5R8PIR0_9NOCA</name>
<evidence type="ECO:0000259" key="1">
    <source>
        <dbReference type="Pfam" id="PF21806"/>
    </source>
</evidence>
<protein>
    <recommendedName>
        <fullName evidence="1">DUF6879 domain-containing protein</fullName>
    </recommendedName>
</protein>
<dbReference type="Pfam" id="PF21806">
    <property type="entry name" value="DUF6879"/>
    <property type="match status" value="1"/>
</dbReference>